<evidence type="ECO:0000256" key="2">
    <source>
        <dbReference type="ARBA" id="ARBA00022605"/>
    </source>
</evidence>
<keyword evidence="5 8" id="KW-0456">Lyase</keyword>
<organism evidence="8 9">
    <name type="scientific">Robiginitalea marina</name>
    <dbReference type="NCBI Taxonomy" id="2954105"/>
    <lineage>
        <taxon>Bacteria</taxon>
        <taxon>Pseudomonadati</taxon>
        <taxon>Bacteroidota</taxon>
        <taxon>Flavobacteriia</taxon>
        <taxon>Flavobacteriales</taxon>
        <taxon>Flavobacteriaceae</taxon>
        <taxon>Robiginitalea</taxon>
    </lineage>
</organism>
<dbReference type="EC" id="4.2.3.4" evidence="8"/>
<gene>
    <name evidence="8" type="ORF">NG653_02950</name>
</gene>
<dbReference type="PANTHER" id="PTHR43622:SF7">
    <property type="entry name" value="3-DEHYDROQUINATE SYNTHASE, CHLOROPLASTIC"/>
    <property type="match status" value="1"/>
</dbReference>
<proteinExistence type="predicted"/>
<dbReference type="Pfam" id="PF24621">
    <property type="entry name" value="DHQS_C"/>
    <property type="match status" value="1"/>
</dbReference>
<evidence type="ECO:0000256" key="5">
    <source>
        <dbReference type="ARBA" id="ARBA00023239"/>
    </source>
</evidence>
<evidence type="ECO:0000256" key="1">
    <source>
        <dbReference type="ARBA" id="ARBA00001911"/>
    </source>
</evidence>
<evidence type="ECO:0000256" key="3">
    <source>
        <dbReference type="ARBA" id="ARBA00023027"/>
    </source>
</evidence>
<keyword evidence="4" id="KW-0057">Aromatic amino acid biosynthesis</keyword>
<evidence type="ECO:0000256" key="4">
    <source>
        <dbReference type="ARBA" id="ARBA00023141"/>
    </source>
</evidence>
<dbReference type="Proteomes" id="UP001206312">
    <property type="component" value="Unassembled WGS sequence"/>
</dbReference>
<evidence type="ECO:0000313" key="9">
    <source>
        <dbReference type="Proteomes" id="UP001206312"/>
    </source>
</evidence>
<keyword evidence="2" id="KW-0028">Amino-acid biosynthesis</keyword>
<dbReference type="PANTHER" id="PTHR43622">
    <property type="entry name" value="3-DEHYDROQUINATE SYNTHASE"/>
    <property type="match status" value="1"/>
</dbReference>
<keyword evidence="9" id="KW-1185">Reference proteome</keyword>
<dbReference type="RefSeq" id="WP_252740177.1">
    <property type="nucleotide sequence ID" value="NZ_JAMXIB010000002.1"/>
</dbReference>
<feature type="domain" description="3-dehydroquinate synthase N-terminal" evidence="6">
    <location>
        <begin position="83"/>
        <end position="195"/>
    </location>
</feature>
<dbReference type="Gene3D" id="1.20.1090.10">
    <property type="entry name" value="Dehydroquinate synthase-like - alpha domain"/>
    <property type="match status" value="1"/>
</dbReference>
<reference evidence="8 9" key="1">
    <citation type="submission" date="2022-06" db="EMBL/GenBank/DDBJ databases">
        <authorList>
            <person name="Xuan X."/>
        </authorList>
    </citation>
    <scope>NUCLEOTIDE SEQUENCE [LARGE SCALE GENOMIC DNA]</scope>
    <source>
        <strain evidence="8 9">2V75</strain>
    </source>
</reference>
<sequence>MEKSIRSTFQVSYHYELKFTRGVFEIENPLFASVLRELKPGRPVKSLFVADQGVLENHRGLGAKIREYCRHYQKDLLFSGLLEIPGGEGAKNDPENVELVLSAINQHGICRHSVLVVVGGGAVIDMAGYAAAIAHRGIRLLRIPTTVLAQNDAAVGVKNGINYFGKKNFVGTFSVPLAIINDRDFLTTLEDRDWNSGMAEAVKVALIRDRDFFEYLENQSAALIRRDPDPMETLIFRCARLHMEHIAQGGDPFEKGSARPLDFGHWAAHKLEHLTDYSLRHGEAVAIGMALDSIYSHLLGLISGEEKERILALLKNLGFRNFLENPPYFPREMLLEGIEEFREHLGGTLTITLLKGIGQKTEVHQIDRGLMEQAMAELFPVLAD</sequence>
<name>A0ABT1AUR7_9FLAO</name>
<dbReference type="EMBL" id="JAMXIB010000002">
    <property type="protein sequence ID" value="MCO5723798.1"/>
    <property type="molecule type" value="Genomic_DNA"/>
</dbReference>
<dbReference type="SUPFAM" id="SSF56796">
    <property type="entry name" value="Dehydroquinate synthase-like"/>
    <property type="match status" value="1"/>
</dbReference>
<dbReference type="Pfam" id="PF01761">
    <property type="entry name" value="DHQ_synthase"/>
    <property type="match status" value="1"/>
</dbReference>
<feature type="domain" description="3-dehydroquinate synthase C-terminal" evidence="7">
    <location>
        <begin position="197"/>
        <end position="320"/>
    </location>
</feature>
<dbReference type="CDD" id="cd08198">
    <property type="entry name" value="DHQS-like"/>
    <property type="match status" value="1"/>
</dbReference>
<comment type="caution">
    <text evidence="8">The sequence shown here is derived from an EMBL/GenBank/DDBJ whole genome shotgun (WGS) entry which is preliminary data.</text>
</comment>
<protein>
    <submittedName>
        <fullName evidence="8">3-dehydroquinate synthase</fullName>
        <ecNumber evidence="8">4.2.3.4</ecNumber>
    </submittedName>
</protein>
<accession>A0ABT1AUR7</accession>
<keyword evidence="3" id="KW-0520">NAD</keyword>
<evidence type="ECO:0000259" key="7">
    <source>
        <dbReference type="Pfam" id="PF24621"/>
    </source>
</evidence>
<dbReference type="InterPro" id="IPR050071">
    <property type="entry name" value="Dehydroquinate_synthase"/>
</dbReference>
<dbReference type="Gene3D" id="3.40.50.1970">
    <property type="match status" value="1"/>
</dbReference>
<evidence type="ECO:0000259" key="6">
    <source>
        <dbReference type="Pfam" id="PF01761"/>
    </source>
</evidence>
<dbReference type="InterPro" id="IPR056179">
    <property type="entry name" value="DHQS_C"/>
</dbReference>
<dbReference type="InterPro" id="IPR030960">
    <property type="entry name" value="DHQS/DOIS_N"/>
</dbReference>
<comment type="cofactor">
    <cofactor evidence="1">
        <name>NAD(+)</name>
        <dbReference type="ChEBI" id="CHEBI:57540"/>
    </cofactor>
</comment>
<evidence type="ECO:0000313" key="8">
    <source>
        <dbReference type="EMBL" id="MCO5723798.1"/>
    </source>
</evidence>
<dbReference type="NCBIfam" id="NF004852">
    <property type="entry name" value="PRK06203.1"/>
    <property type="match status" value="1"/>
</dbReference>
<dbReference type="GO" id="GO:0003856">
    <property type="term" value="F:3-dehydroquinate synthase activity"/>
    <property type="evidence" value="ECO:0007669"/>
    <property type="project" value="UniProtKB-EC"/>
</dbReference>